<dbReference type="RefSeq" id="WP_256547082.1">
    <property type="nucleotide sequence ID" value="NZ_CP101809.1"/>
</dbReference>
<dbReference type="InterPro" id="IPR006549">
    <property type="entry name" value="HAD-SF_hydro_IIIA"/>
</dbReference>
<keyword evidence="2" id="KW-1185">Reference proteome</keyword>
<protein>
    <submittedName>
        <fullName evidence="1">HAD superfamily phosphatase (TIGR01668 family)</fullName>
    </submittedName>
</protein>
<sequence>MKKINNLVTSSKTWWKESKKLINKLWPQKFLFSWFQYFRPNIFVSNLSQINVDSLVGNKIKLVVLDLDNTLAPFFGRKPTSYALKFINKLKSRDMIVVVASNNHKRRVVNFFRGIDMIDDLIWIALKPFPYKIAKVLKKYNVLPEQTVIIGDQFITDIWAANWLGSKSILVTSLINLPVNKITKKLSFKYLVENHIYAALQKNNMLNQSELSKIIIGTDDEIL</sequence>
<dbReference type="SUPFAM" id="SSF56784">
    <property type="entry name" value="HAD-like"/>
    <property type="match status" value="1"/>
</dbReference>
<comment type="caution">
    <text evidence="1">The sequence shown here is derived from an EMBL/GenBank/DDBJ whole genome shotgun (WGS) entry which is preliminary data.</text>
</comment>
<dbReference type="Proteomes" id="UP001240643">
    <property type="component" value="Unassembled WGS sequence"/>
</dbReference>
<reference evidence="1" key="1">
    <citation type="submission" date="2023-07" db="EMBL/GenBank/DDBJ databases">
        <title>Genomic Encyclopedia of Type Strains, Phase IV (KMG-IV): sequencing the most valuable type-strain genomes for metagenomic binning, comparative biology and taxonomic classification.</title>
        <authorList>
            <person name="Goeker M."/>
        </authorList>
    </citation>
    <scope>NUCLEOTIDE SEQUENCE [LARGE SCALE GENOMIC DNA]</scope>
    <source>
        <strain evidence="1">DSM 21204</strain>
    </source>
</reference>
<organism evidence="1 2">
    <name type="scientific">Mycoplasmoides fastidiosum</name>
    <dbReference type="NCBI Taxonomy" id="92758"/>
    <lineage>
        <taxon>Bacteria</taxon>
        <taxon>Bacillati</taxon>
        <taxon>Mycoplasmatota</taxon>
        <taxon>Mycoplasmoidales</taxon>
        <taxon>Mycoplasmoidaceae</taxon>
        <taxon>Mycoplasmoides</taxon>
    </lineage>
</organism>
<dbReference type="NCBIfam" id="TIGR01662">
    <property type="entry name" value="HAD-SF-IIIA"/>
    <property type="match status" value="1"/>
</dbReference>
<dbReference type="Pfam" id="PF09419">
    <property type="entry name" value="PGP_phosphatase"/>
    <property type="match status" value="1"/>
</dbReference>
<dbReference type="Gene3D" id="3.40.50.1000">
    <property type="entry name" value="HAD superfamily/HAD-like"/>
    <property type="match status" value="1"/>
</dbReference>
<dbReference type="InterPro" id="IPR036412">
    <property type="entry name" value="HAD-like_sf"/>
</dbReference>
<evidence type="ECO:0000313" key="1">
    <source>
        <dbReference type="EMBL" id="MDQ0514230.1"/>
    </source>
</evidence>
<accession>A0ABU0M064</accession>
<dbReference type="InterPro" id="IPR023214">
    <property type="entry name" value="HAD_sf"/>
</dbReference>
<proteinExistence type="predicted"/>
<name>A0ABU0M064_9BACT</name>
<evidence type="ECO:0000313" key="2">
    <source>
        <dbReference type="Proteomes" id="UP001240643"/>
    </source>
</evidence>
<gene>
    <name evidence="1" type="ORF">J2Z62_000668</name>
</gene>
<dbReference type="EMBL" id="JAUSWO010000001">
    <property type="protein sequence ID" value="MDQ0514230.1"/>
    <property type="molecule type" value="Genomic_DNA"/>
</dbReference>
<dbReference type="InterPro" id="IPR027706">
    <property type="entry name" value="PGP_Pase"/>
</dbReference>